<proteinExistence type="predicted"/>
<evidence type="ECO:0000313" key="2">
    <source>
        <dbReference type="Proteomes" id="UP000297229"/>
    </source>
</evidence>
<gene>
    <name evidence="1" type="ORF">BELL_2472g00010</name>
</gene>
<organism evidence="1 2">
    <name type="scientific">Botrytis elliptica</name>
    <dbReference type="NCBI Taxonomy" id="278938"/>
    <lineage>
        <taxon>Eukaryota</taxon>
        <taxon>Fungi</taxon>
        <taxon>Dikarya</taxon>
        <taxon>Ascomycota</taxon>
        <taxon>Pezizomycotina</taxon>
        <taxon>Leotiomycetes</taxon>
        <taxon>Helotiales</taxon>
        <taxon>Sclerotiniaceae</taxon>
        <taxon>Botrytis</taxon>
    </lineage>
</organism>
<name>A0A4Z1H9A3_9HELO</name>
<dbReference type="Proteomes" id="UP000297229">
    <property type="component" value="Unassembled WGS sequence"/>
</dbReference>
<evidence type="ECO:0000313" key="1">
    <source>
        <dbReference type="EMBL" id="TGO44771.1"/>
    </source>
</evidence>
<protein>
    <submittedName>
        <fullName evidence="1">Uncharacterized protein</fullName>
    </submittedName>
</protein>
<keyword evidence="2" id="KW-1185">Reference proteome</keyword>
<dbReference type="AlphaFoldDB" id="A0A4Z1H9A3"/>
<accession>A0A4Z1H9A3</accession>
<dbReference type="EMBL" id="PQXM01002470">
    <property type="protein sequence ID" value="TGO44771.1"/>
    <property type="molecule type" value="Genomic_DNA"/>
</dbReference>
<reference evidence="1 2" key="1">
    <citation type="submission" date="2017-12" db="EMBL/GenBank/DDBJ databases">
        <title>Comparative genomics of Botrytis spp.</title>
        <authorList>
            <person name="Valero-Jimenez C.A."/>
            <person name="Tapia P."/>
            <person name="Veloso J."/>
            <person name="Silva-Moreno E."/>
            <person name="Staats M."/>
            <person name="Valdes J.H."/>
            <person name="Van Kan J.A.L."/>
        </authorList>
    </citation>
    <scope>NUCLEOTIDE SEQUENCE [LARGE SCALE GENOMIC DNA]</scope>
    <source>
        <strain evidence="1 2">Be9601</strain>
    </source>
</reference>
<sequence>MRDLKTSEMNYSGDYEEWVKKANRNYILSKENMERLDSQNKKAYNHMIKEYENEMKRAYGLIE</sequence>
<comment type="caution">
    <text evidence="1">The sequence shown here is derived from an EMBL/GenBank/DDBJ whole genome shotgun (WGS) entry which is preliminary data.</text>
</comment>